<name>A0AAP0CP51_9ASTR</name>
<sequence length="250" mass="27534">MLLAKLRKVKQVIKAWAFEDKERCLKEKSALMVSCAKWDSLSELRALSEAELGAWAGDRKALVDLETKERRDLAQKSREKSGEGGFTGKPPPPLSAVHRQTTTTPLCSGDRRPPLCRSPANHHHPFCYGGVGGGDPASIPAEPVLVGPSKRQRRPSVRLGEIGDQHTYDNHRRTKPQQWKYSKDSKATKTRQLMNLSGAAAMEYRQTLDAGNEDKDAGKLGDPPANTTSSSKTTRSGDDYKETVLAAQDR</sequence>
<accession>A0AAP0CP51</accession>
<dbReference type="Proteomes" id="UP001408789">
    <property type="component" value="Unassembled WGS sequence"/>
</dbReference>
<comment type="caution">
    <text evidence="2">The sequence shown here is derived from an EMBL/GenBank/DDBJ whole genome shotgun (WGS) entry which is preliminary data.</text>
</comment>
<reference evidence="2 3" key="1">
    <citation type="submission" date="2024-04" db="EMBL/GenBank/DDBJ databases">
        <title>The reference genome of an endangered Asteraceae, Deinandra increscens subsp. villosa, native to the Central Coast of California.</title>
        <authorList>
            <person name="Guilliams M."/>
            <person name="Hasenstab-Lehman K."/>
            <person name="Meyer R."/>
            <person name="Mcevoy S."/>
        </authorList>
    </citation>
    <scope>NUCLEOTIDE SEQUENCE [LARGE SCALE GENOMIC DNA]</scope>
    <source>
        <tissue evidence="2">Leaf</tissue>
    </source>
</reference>
<dbReference type="AlphaFoldDB" id="A0AAP0CP51"/>
<evidence type="ECO:0000313" key="2">
    <source>
        <dbReference type="EMBL" id="KAK9056858.1"/>
    </source>
</evidence>
<evidence type="ECO:0000313" key="3">
    <source>
        <dbReference type="Proteomes" id="UP001408789"/>
    </source>
</evidence>
<feature type="region of interest" description="Disordered" evidence="1">
    <location>
        <begin position="70"/>
        <end position="113"/>
    </location>
</feature>
<gene>
    <name evidence="2" type="ORF">SSX86_024222</name>
</gene>
<proteinExistence type="predicted"/>
<feature type="compositionally biased region" description="Basic and acidic residues" evidence="1">
    <location>
        <begin position="161"/>
        <end position="171"/>
    </location>
</feature>
<feature type="region of interest" description="Disordered" evidence="1">
    <location>
        <begin position="204"/>
        <end position="250"/>
    </location>
</feature>
<feature type="region of interest" description="Disordered" evidence="1">
    <location>
        <begin position="147"/>
        <end position="190"/>
    </location>
</feature>
<evidence type="ECO:0000256" key="1">
    <source>
        <dbReference type="SAM" id="MobiDB-lite"/>
    </source>
</evidence>
<keyword evidence="3" id="KW-1185">Reference proteome</keyword>
<feature type="compositionally biased region" description="Polar residues" evidence="1">
    <location>
        <begin position="225"/>
        <end position="234"/>
    </location>
</feature>
<protein>
    <submittedName>
        <fullName evidence="2">Uncharacterized protein</fullName>
    </submittedName>
</protein>
<feature type="compositionally biased region" description="Basic and acidic residues" evidence="1">
    <location>
        <begin position="70"/>
        <end position="82"/>
    </location>
</feature>
<organism evidence="2 3">
    <name type="scientific">Deinandra increscens subsp. villosa</name>
    <dbReference type="NCBI Taxonomy" id="3103831"/>
    <lineage>
        <taxon>Eukaryota</taxon>
        <taxon>Viridiplantae</taxon>
        <taxon>Streptophyta</taxon>
        <taxon>Embryophyta</taxon>
        <taxon>Tracheophyta</taxon>
        <taxon>Spermatophyta</taxon>
        <taxon>Magnoliopsida</taxon>
        <taxon>eudicotyledons</taxon>
        <taxon>Gunneridae</taxon>
        <taxon>Pentapetalae</taxon>
        <taxon>asterids</taxon>
        <taxon>campanulids</taxon>
        <taxon>Asterales</taxon>
        <taxon>Asteraceae</taxon>
        <taxon>Asteroideae</taxon>
        <taxon>Heliantheae alliance</taxon>
        <taxon>Madieae</taxon>
        <taxon>Madiinae</taxon>
        <taxon>Deinandra</taxon>
    </lineage>
</organism>
<dbReference type="EMBL" id="JBCNJP010000024">
    <property type="protein sequence ID" value="KAK9056858.1"/>
    <property type="molecule type" value="Genomic_DNA"/>
</dbReference>
<feature type="compositionally biased region" description="Basic and acidic residues" evidence="1">
    <location>
        <begin position="235"/>
        <end position="250"/>
    </location>
</feature>